<gene>
    <name evidence="2" type="ORF">NDU88_006189</name>
</gene>
<keyword evidence="3" id="KW-1185">Reference proteome</keyword>
<comment type="caution">
    <text evidence="2">The sequence shown here is derived from an EMBL/GenBank/DDBJ whole genome shotgun (WGS) entry which is preliminary data.</text>
</comment>
<proteinExistence type="predicted"/>
<dbReference type="EMBL" id="JANPWB010000013">
    <property type="protein sequence ID" value="KAJ1108819.1"/>
    <property type="molecule type" value="Genomic_DNA"/>
</dbReference>
<evidence type="ECO:0000256" key="1">
    <source>
        <dbReference type="SAM" id="MobiDB-lite"/>
    </source>
</evidence>
<accession>A0AAV7N0K1</accession>
<evidence type="ECO:0000313" key="3">
    <source>
        <dbReference type="Proteomes" id="UP001066276"/>
    </source>
</evidence>
<sequence>MITTSQHVLSNSQIAAQSQVTLSSAKYTLPKPPQNVFHQLEEVQPLPNCARFDVSPRNFGTLTTLCKDVSPTSAKLEQAELKQMSGNSRNEYGMNPGAPDDPMAFPESFADLEDIFSMDGIQASEALLEDPPERLLCVQSSQEESSFDASSHDEKTQEIVVKSMSTGGRPRRSSSSRKEKLKFSLCCNASPSQVAMASFSNPTTSEDKKSKLAIFDGIQV</sequence>
<feature type="region of interest" description="Disordered" evidence="1">
    <location>
        <begin position="139"/>
        <end position="180"/>
    </location>
</feature>
<dbReference type="Proteomes" id="UP001066276">
    <property type="component" value="Chromosome 9"/>
</dbReference>
<reference evidence="2" key="1">
    <citation type="journal article" date="2022" name="bioRxiv">
        <title>Sequencing and chromosome-scale assembly of the giantPleurodeles waltlgenome.</title>
        <authorList>
            <person name="Brown T."/>
            <person name="Elewa A."/>
            <person name="Iarovenko S."/>
            <person name="Subramanian E."/>
            <person name="Araus A.J."/>
            <person name="Petzold A."/>
            <person name="Susuki M."/>
            <person name="Suzuki K.-i.T."/>
            <person name="Hayashi T."/>
            <person name="Toyoda A."/>
            <person name="Oliveira C."/>
            <person name="Osipova E."/>
            <person name="Leigh N.D."/>
            <person name="Simon A."/>
            <person name="Yun M.H."/>
        </authorList>
    </citation>
    <scope>NUCLEOTIDE SEQUENCE</scope>
    <source>
        <strain evidence="2">20211129_DDA</strain>
        <tissue evidence="2">Liver</tissue>
    </source>
</reference>
<protein>
    <submittedName>
        <fullName evidence="2">Uncharacterized protein</fullName>
    </submittedName>
</protein>
<name>A0AAV7N0K1_PLEWA</name>
<dbReference type="AlphaFoldDB" id="A0AAV7N0K1"/>
<organism evidence="2 3">
    <name type="scientific">Pleurodeles waltl</name>
    <name type="common">Iberian ribbed newt</name>
    <dbReference type="NCBI Taxonomy" id="8319"/>
    <lineage>
        <taxon>Eukaryota</taxon>
        <taxon>Metazoa</taxon>
        <taxon>Chordata</taxon>
        <taxon>Craniata</taxon>
        <taxon>Vertebrata</taxon>
        <taxon>Euteleostomi</taxon>
        <taxon>Amphibia</taxon>
        <taxon>Batrachia</taxon>
        <taxon>Caudata</taxon>
        <taxon>Salamandroidea</taxon>
        <taxon>Salamandridae</taxon>
        <taxon>Pleurodelinae</taxon>
        <taxon>Pleurodeles</taxon>
    </lineage>
</organism>
<evidence type="ECO:0000313" key="2">
    <source>
        <dbReference type="EMBL" id="KAJ1108819.1"/>
    </source>
</evidence>